<evidence type="ECO:0000313" key="2">
    <source>
        <dbReference type="Proteomes" id="UP000584867"/>
    </source>
</evidence>
<accession>A0A7W8E9M4</accession>
<dbReference type="AlphaFoldDB" id="A0A7W8E9M4"/>
<comment type="caution">
    <text evidence="1">The sequence shown here is derived from an EMBL/GenBank/DDBJ whole genome shotgun (WGS) entry which is preliminary data.</text>
</comment>
<proteinExistence type="predicted"/>
<gene>
    <name evidence="1" type="ORF">HDF15_002966</name>
</gene>
<name>A0A7W8E9M4_9BACT</name>
<evidence type="ECO:0000313" key="1">
    <source>
        <dbReference type="EMBL" id="MBB5064608.1"/>
    </source>
</evidence>
<dbReference type="EMBL" id="JACHIO010000011">
    <property type="protein sequence ID" value="MBB5064608.1"/>
    <property type="molecule type" value="Genomic_DNA"/>
</dbReference>
<evidence type="ECO:0008006" key="3">
    <source>
        <dbReference type="Google" id="ProtNLM"/>
    </source>
</evidence>
<protein>
    <recommendedName>
        <fullName evidence="3">Response regulator receiver</fullName>
    </recommendedName>
</protein>
<dbReference type="Proteomes" id="UP000584867">
    <property type="component" value="Unassembled WGS sequence"/>
</dbReference>
<sequence>MAEPISILLYGQDSLLLQTRQWVLEAAGYQVRTTTEFSEVALVPDPVDLLILCHSLSLEECGRAFALASTRWPKIRCIVLPEGASACSEQMLCSVLDATGTPATSLPETRPHPETYRRQLSPQFWKLPLSR</sequence>
<organism evidence="1 2">
    <name type="scientific">Granulicella mallensis</name>
    <dbReference type="NCBI Taxonomy" id="940614"/>
    <lineage>
        <taxon>Bacteria</taxon>
        <taxon>Pseudomonadati</taxon>
        <taxon>Acidobacteriota</taxon>
        <taxon>Terriglobia</taxon>
        <taxon>Terriglobales</taxon>
        <taxon>Acidobacteriaceae</taxon>
        <taxon>Granulicella</taxon>
    </lineage>
</organism>
<reference evidence="1 2" key="1">
    <citation type="submission" date="2020-08" db="EMBL/GenBank/DDBJ databases">
        <title>Genomic Encyclopedia of Type Strains, Phase IV (KMG-V): Genome sequencing to study the core and pangenomes of soil and plant-associated prokaryotes.</title>
        <authorList>
            <person name="Whitman W."/>
        </authorList>
    </citation>
    <scope>NUCLEOTIDE SEQUENCE [LARGE SCALE GENOMIC DNA]</scope>
    <source>
        <strain evidence="1 2">X5P3</strain>
    </source>
</reference>